<proteinExistence type="predicted"/>
<name>A0A9Q3KX46_9BASI</name>
<dbReference type="Proteomes" id="UP000765509">
    <property type="component" value="Unassembled WGS sequence"/>
</dbReference>
<protein>
    <recommendedName>
        <fullName evidence="3">Copia protein</fullName>
    </recommendedName>
</protein>
<dbReference type="OrthoDB" id="3344688at2759"/>
<dbReference type="AlphaFoldDB" id="A0A9Q3KX46"/>
<dbReference type="PANTHER" id="PTHR11439:SF467">
    <property type="entry name" value="INTEGRASE CATALYTIC DOMAIN-CONTAINING PROTEIN"/>
    <property type="match status" value="1"/>
</dbReference>
<keyword evidence="2" id="KW-1185">Reference proteome</keyword>
<organism evidence="1 2">
    <name type="scientific">Austropuccinia psidii MF-1</name>
    <dbReference type="NCBI Taxonomy" id="1389203"/>
    <lineage>
        <taxon>Eukaryota</taxon>
        <taxon>Fungi</taxon>
        <taxon>Dikarya</taxon>
        <taxon>Basidiomycota</taxon>
        <taxon>Pucciniomycotina</taxon>
        <taxon>Pucciniomycetes</taxon>
        <taxon>Pucciniales</taxon>
        <taxon>Sphaerophragmiaceae</taxon>
        <taxon>Austropuccinia</taxon>
    </lineage>
</organism>
<evidence type="ECO:0000313" key="1">
    <source>
        <dbReference type="EMBL" id="MBW0587327.1"/>
    </source>
</evidence>
<sequence>MVSSSSTEAEYKALYEGTQQILWFQKLFNDLSLVWSKFVLSLLGNNQPAIAMAKNPMSLARTMHIDIKFHWIREQLSKALFHLPYVPTTEMHADLLTKALHRVKLQTFLSQASIKSIPSV</sequence>
<accession>A0A9Q3KX46</accession>
<dbReference type="EMBL" id="AVOT02126702">
    <property type="protein sequence ID" value="MBW0587327.1"/>
    <property type="molecule type" value="Genomic_DNA"/>
</dbReference>
<dbReference type="PANTHER" id="PTHR11439">
    <property type="entry name" value="GAG-POL-RELATED RETROTRANSPOSON"/>
    <property type="match status" value="1"/>
</dbReference>
<comment type="caution">
    <text evidence="1">The sequence shown here is derived from an EMBL/GenBank/DDBJ whole genome shotgun (WGS) entry which is preliminary data.</text>
</comment>
<dbReference type="CDD" id="cd09272">
    <property type="entry name" value="RNase_HI_RT_Ty1"/>
    <property type="match status" value="1"/>
</dbReference>
<gene>
    <name evidence="1" type="ORF">O181_127042</name>
</gene>
<reference evidence="1" key="1">
    <citation type="submission" date="2021-03" db="EMBL/GenBank/DDBJ databases">
        <title>Draft genome sequence of rust myrtle Austropuccinia psidii MF-1, a brazilian biotype.</title>
        <authorList>
            <person name="Quecine M.C."/>
            <person name="Pachon D.M.R."/>
            <person name="Bonatelli M.L."/>
            <person name="Correr F.H."/>
            <person name="Franceschini L.M."/>
            <person name="Leite T.F."/>
            <person name="Margarido G.R.A."/>
            <person name="Almeida C.A."/>
            <person name="Ferrarezi J.A."/>
            <person name="Labate C.A."/>
        </authorList>
    </citation>
    <scope>NUCLEOTIDE SEQUENCE</scope>
    <source>
        <strain evidence="1">MF-1</strain>
    </source>
</reference>
<evidence type="ECO:0008006" key="3">
    <source>
        <dbReference type="Google" id="ProtNLM"/>
    </source>
</evidence>
<evidence type="ECO:0000313" key="2">
    <source>
        <dbReference type="Proteomes" id="UP000765509"/>
    </source>
</evidence>